<evidence type="ECO:0000256" key="2">
    <source>
        <dbReference type="ARBA" id="ARBA00022676"/>
    </source>
</evidence>
<dbReference type="Pfam" id="PF00535">
    <property type="entry name" value="Glycos_transf_2"/>
    <property type="match status" value="1"/>
</dbReference>
<dbReference type="InterPro" id="IPR029044">
    <property type="entry name" value="Nucleotide-diphossugar_trans"/>
</dbReference>
<proteinExistence type="inferred from homology"/>
<accession>A0A852TZN8</accession>
<keyword evidence="3 5" id="KW-0808">Transferase</keyword>
<dbReference type="SUPFAM" id="SSF53448">
    <property type="entry name" value="Nucleotide-diphospho-sugar transferases"/>
    <property type="match status" value="1"/>
</dbReference>
<evidence type="ECO:0000313" key="6">
    <source>
        <dbReference type="Proteomes" id="UP000589036"/>
    </source>
</evidence>
<dbReference type="Proteomes" id="UP000589036">
    <property type="component" value="Unassembled WGS sequence"/>
</dbReference>
<protein>
    <submittedName>
        <fullName evidence="5">GT2 family glycosyltransferase</fullName>
    </submittedName>
</protein>
<evidence type="ECO:0000313" key="5">
    <source>
        <dbReference type="EMBL" id="NYE47240.1"/>
    </source>
</evidence>
<dbReference type="RefSeq" id="WP_312863140.1">
    <property type="nucleotide sequence ID" value="NZ_BAAAYY010000026.1"/>
</dbReference>
<feature type="domain" description="Glycosyltransferase 2-like" evidence="4">
    <location>
        <begin position="15"/>
        <end position="174"/>
    </location>
</feature>
<dbReference type="PANTHER" id="PTHR43685">
    <property type="entry name" value="GLYCOSYLTRANSFERASE"/>
    <property type="match status" value="1"/>
</dbReference>
<dbReference type="AlphaFoldDB" id="A0A852TZN8"/>
<keyword evidence="2" id="KW-0328">Glycosyltransferase</keyword>
<comment type="similarity">
    <text evidence="1">Belongs to the glycosyltransferase 2 family.</text>
</comment>
<evidence type="ECO:0000256" key="3">
    <source>
        <dbReference type="ARBA" id="ARBA00022679"/>
    </source>
</evidence>
<dbReference type="InterPro" id="IPR001173">
    <property type="entry name" value="Glyco_trans_2-like"/>
</dbReference>
<keyword evidence="6" id="KW-1185">Reference proteome</keyword>
<dbReference type="EMBL" id="JACCCC010000001">
    <property type="protein sequence ID" value="NYE47240.1"/>
    <property type="molecule type" value="Genomic_DNA"/>
</dbReference>
<dbReference type="InterPro" id="IPR050834">
    <property type="entry name" value="Glycosyltransf_2"/>
</dbReference>
<evidence type="ECO:0000259" key="4">
    <source>
        <dbReference type="Pfam" id="PF00535"/>
    </source>
</evidence>
<dbReference type="Gene3D" id="3.90.550.10">
    <property type="entry name" value="Spore Coat Polysaccharide Biosynthesis Protein SpsA, Chain A"/>
    <property type="match status" value="1"/>
</dbReference>
<gene>
    <name evidence="5" type="ORF">HDA32_002360</name>
</gene>
<organism evidence="5 6">
    <name type="scientific">Spinactinospora alkalitolerans</name>
    <dbReference type="NCBI Taxonomy" id="687207"/>
    <lineage>
        <taxon>Bacteria</taxon>
        <taxon>Bacillati</taxon>
        <taxon>Actinomycetota</taxon>
        <taxon>Actinomycetes</taxon>
        <taxon>Streptosporangiales</taxon>
        <taxon>Nocardiopsidaceae</taxon>
        <taxon>Spinactinospora</taxon>
    </lineage>
</organism>
<evidence type="ECO:0000256" key="1">
    <source>
        <dbReference type="ARBA" id="ARBA00006739"/>
    </source>
</evidence>
<dbReference type="GO" id="GO:0016757">
    <property type="term" value="F:glycosyltransferase activity"/>
    <property type="evidence" value="ECO:0007669"/>
    <property type="project" value="UniProtKB-KW"/>
</dbReference>
<name>A0A852TZN8_9ACTN</name>
<reference evidence="5 6" key="1">
    <citation type="submission" date="2020-07" db="EMBL/GenBank/DDBJ databases">
        <title>Sequencing the genomes of 1000 actinobacteria strains.</title>
        <authorList>
            <person name="Klenk H.-P."/>
        </authorList>
    </citation>
    <scope>NUCLEOTIDE SEQUENCE [LARGE SCALE GENOMIC DNA]</scope>
    <source>
        <strain evidence="5 6">CXB654</strain>
    </source>
</reference>
<sequence>MLNEDTPVPRSSRVTVVVATKDRREELGRTLSRLAELRPRPPVIVVDNASADGTGAFTRSAFPWVEAVTLPENRGAAARNVGVALARTPYVAFSDDDSWWAPGALERAADVFDECPRLGLLAAAAFVGEERRPDPINAQMAQNPFRRGPGLPGPEVLGFLACAAVVRRTAFEQVGGFSELLFFTREEALLAQDLAAAGWALCHVADVHALHHPSALRPPGSWRGRLERRNAVLAAWLRRPLERAVRETGELARAAVTDPGARGALGEALRRMPRALRGRRRLPARVERDLRILETR</sequence>
<comment type="caution">
    <text evidence="5">The sequence shown here is derived from an EMBL/GenBank/DDBJ whole genome shotgun (WGS) entry which is preliminary data.</text>
</comment>
<dbReference type="PANTHER" id="PTHR43685:SF5">
    <property type="entry name" value="GLYCOSYLTRANSFERASE EPSE-RELATED"/>
    <property type="match status" value="1"/>
</dbReference>